<feature type="transmembrane region" description="Helical" evidence="7">
    <location>
        <begin position="104"/>
        <end position="126"/>
    </location>
</feature>
<dbReference type="EMBL" id="AZEF01000025">
    <property type="protein sequence ID" value="KRL01507.1"/>
    <property type="molecule type" value="Genomic_DNA"/>
</dbReference>
<feature type="transmembrane region" description="Helical" evidence="7">
    <location>
        <begin position="133"/>
        <end position="154"/>
    </location>
</feature>
<evidence type="ECO:0000256" key="5">
    <source>
        <dbReference type="ARBA" id="ARBA00022989"/>
    </source>
</evidence>
<dbReference type="PATRIC" id="fig|1423731.3.peg.1221"/>
<dbReference type="InterPro" id="IPR036259">
    <property type="entry name" value="MFS_trans_sf"/>
</dbReference>
<dbReference type="GO" id="GO:0005886">
    <property type="term" value="C:plasma membrane"/>
    <property type="evidence" value="ECO:0007669"/>
    <property type="project" value="UniProtKB-SubCell"/>
</dbReference>
<keyword evidence="5 7" id="KW-1133">Transmembrane helix</keyword>
<evidence type="ECO:0000256" key="1">
    <source>
        <dbReference type="ARBA" id="ARBA00004651"/>
    </source>
</evidence>
<dbReference type="SUPFAM" id="SSF103473">
    <property type="entry name" value="MFS general substrate transporter"/>
    <property type="match status" value="1"/>
</dbReference>
<keyword evidence="4 7" id="KW-0812">Transmembrane</keyword>
<comment type="caution">
    <text evidence="9">The sequence shown here is derived from an EMBL/GenBank/DDBJ whole genome shotgun (WGS) entry which is preliminary data.</text>
</comment>
<feature type="transmembrane region" description="Helical" evidence="7">
    <location>
        <begin position="351"/>
        <end position="377"/>
    </location>
</feature>
<organism evidence="9 10">
    <name type="scientific">Liquorilactobacillus capillatus DSM 19910</name>
    <dbReference type="NCBI Taxonomy" id="1423731"/>
    <lineage>
        <taxon>Bacteria</taxon>
        <taxon>Bacillati</taxon>
        <taxon>Bacillota</taxon>
        <taxon>Bacilli</taxon>
        <taxon>Lactobacillales</taxon>
        <taxon>Lactobacillaceae</taxon>
        <taxon>Liquorilactobacillus</taxon>
    </lineage>
</organism>
<evidence type="ECO:0000256" key="2">
    <source>
        <dbReference type="ARBA" id="ARBA00022448"/>
    </source>
</evidence>
<feature type="transmembrane region" description="Helical" evidence="7">
    <location>
        <begin position="296"/>
        <end position="315"/>
    </location>
</feature>
<evidence type="ECO:0000256" key="3">
    <source>
        <dbReference type="ARBA" id="ARBA00022475"/>
    </source>
</evidence>
<dbReference type="CDD" id="cd17321">
    <property type="entry name" value="MFS_MMR_MDR_like"/>
    <property type="match status" value="1"/>
</dbReference>
<feature type="transmembrane region" description="Helical" evidence="7">
    <location>
        <begin position="262"/>
        <end position="284"/>
    </location>
</feature>
<dbReference type="PANTHER" id="PTHR42718">
    <property type="entry name" value="MAJOR FACILITATOR SUPERFAMILY MULTIDRUG TRANSPORTER MFSC"/>
    <property type="match status" value="1"/>
</dbReference>
<feature type="transmembrane region" description="Helical" evidence="7">
    <location>
        <begin position="327"/>
        <end position="345"/>
    </location>
</feature>
<dbReference type="PANTHER" id="PTHR42718:SF46">
    <property type="entry name" value="BLR6921 PROTEIN"/>
    <property type="match status" value="1"/>
</dbReference>
<reference evidence="9 10" key="1">
    <citation type="journal article" date="2015" name="Genome Announc.">
        <title>Expanding the biotechnology potential of lactobacilli through comparative genomics of 213 strains and associated genera.</title>
        <authorList>
            <person name="Sun Z."/>
            <person name="Harris H.M."/>
            <person name="McCann A."/>
            <person name="Guo C."/>
            <person name="Argimon S."/>
            <person name="Zhang W."/>
            <person name="Yang X."/>
            <person name="Jeffery I.B."/>
            <person name="Cooney J.C."/>
            <person name="Kagawa T.F."/>
            <person name="Liu W."/>
            <person name="Song Y."/>
            <person name="Salvetti E."/>
            <person name="Wrobel A."/>
            <person name="Rasinkangas P."/>
            <person name="Parkhill J."/>
            <person name="Rea M.C."/>
            <person name="O'Sullivan O."/>
            <person name="Ritari J."/>
            <person name="Douillard F.P."/>
            <person name="Paul Ross R."/>
            <person name="Yang R."/>
            <person name="Briner A.E."/>
            <person name="Felis G.E."/>
            <person name="de Vos W.M."/>
            <person name="Barrangou R."/>
            <person name="Klaenhammer T.R."/>
            <person name="Caufield P.W."/>
            <person name="Cui Y."/>
            <person name="Zhang H."/>
            <person name="O'Toole P.W."/>
        </authorList>
    </citation>
    <scope>NUCLEOTIDE SEQUENCE [LARGE SCALE GENOMIC DNA]</scope>
    <source>
        <strain evidence="9 10">DSM 19910</strain>
    </source>
</reference>
<sequence>MDKKQKIIILLTTIGIFLCMLDTTIMNIALPKIQTGLDVGLENLSWALNIYTIIFAVFTIPCARIADLIGRNKIYLIGLIAFMLGSFFSGSAHNIIELICARGIQSLGAAIVFPASMTIGISAVGLKSRKTVLTILGITQGLASALGPTIGGIITQYLGWRFIFFINLPLTIAAIFLALNYLPLKNEDTIHAKIDFTGMLLSMLMLFSLTFILIKGNDLGWSSSSILSLATLAFFTFILFLIVESRSQAPMIPLTLFKNRQFIGAVLAMILSGIFLVAVMVIMPTFFTTVLGKSELAAAFMITPAPAAIFLLSPISGRLVDITGPRLIMLLGFLLILAGYLILSFSDPAHYYQLLISFILIGGGFGIIAGPIVVLGAASFTGELLTASQSVLGLFRQIGTLLAVAIFVSALTANLQAAKSHSLKSATARIERTALPKPLKKAFQKTTKKVLASDGKLSAQEQQAAIKQRTKNITQAKYTATLAHIPDSSQLSRQTRQEMYATIATKVQRTILHQETIMLHTTKKIKKEVKTNLKQAFLAPYQKALPFVLLATFASLLFYRKKDYQH</sequence>
<evidence type="ECO:0000256" key="7">
    <source>
        <dbReference type="SAM" id="Phobius"/>
    </source>
</evidence>
<feature type="transmembrane region" description="Helical" evidence="7">
    <location>
        <begin position="541"/>
        <end position="559"/>
    </location>
</feature>
<evidence type="ECO:0000256" key="6">
    <source>
        <dbReference type="ARBA" id="ARBA00023136"/>
    </source>
</evidence>
<dbReference type="PROSITE" id="PS50850">
    <property type="entry name" value="MFS"/>
    <property type="match status" value="1"/>
</dbReference>
<feature type="transmembrane region" description="Helical" evidence="7">
    <location>
        <begin position="220"/>
        <end position="242"/>
    </location>
</feature>
<feature type="transmembrane region" description="Helical" evidence="7">
    <location>
        <begin position="194"/>
        <end position="214"/>
    </location>
</feature>
<dbReference type="Pfam" id="PF07690">
    <property type="entry name" value="MFS_1"/>
    <property type="match status" value="1"/>
</dbReference>
<dbReference type="InterPro" id="IPR020846">
    <property type="entry name" value="MFS_dom"/>
</dbReference>
<dbReference type="GO" id="GO:0022857">
    <property type="term" value="F:transmembrane transporter activity"/>
    <property type="evidence" value="ECO:0007669"/>
    <property type="project" value="InterPro"/>
</dbReference>
<keyword evidence="3" id="KW-1003">Cell membrane</keyword>
<keyword evidence="6 7" id="KW-0472">Membrane</keyword>
<protein>
    <submittedName>
        <fullName evidence="9">Transporter, major facilitator family protein</fullName>
    </submittedName>
</protein>
<name>A0A0R1MBP9_9LACO</name>
<feature type="transmembrane region" description="Helical" evidence="7">
    <location>
        <begin position="160"/>
        <end position="182"/>
    </location>
</feature>
<feature type="transmembrane region" description="Helical" evidence="7">
    <location>
        <begin position="44"/>
        <end position="62"/>
    </location>
</feature>
<keyword evidence="10" id="KW-1185">Reference proteome</keyword>
<feature type="transmembrane region" description="Helical" evidence="7">
    <location>
        <begin position="7"/>
        <end position="29"/>
    </location>
</feature>
<accession>A0A0R1MBP9</accession>
<evidence type="ECO:0000259" key="8">
    <source>
        <dbReference type="PROSITE" id="PS50850"/>
    </source>
</evidence>
<keyword evidence="2" id="KW-0813">Transport</keyword>
<evidence type="ECO:0000313" key="9">
    <source>
        <dbReference type="EMBL" id="KRL01507.1"/>
    </source>
</evidence>
<proteinExistence type="predicted"/>
<gene>
    <name evidence="9" type="ORF">FC81_GL001190</name>
</gene>
<dbReference type="Gene3D" id="1.20.1720.10">
    <property type="entry name" value="Multidrug resistance protein D"/>
    <property type="match status" value="1"/>
</dbReference>
<evidence type="ECO:0000256" key="4">
    <source>
        <dbReference type="ARBA" id="ARBA00022692"/>
    </source>
</evidence>
<dbReference type="InterPro" id="IPR011701">
    <property type="entry name" value="MFS"/>
</dbReference>
<feature type="domain" description="Major facilitator superfamily (MFS) profile" evidence="8">
    <location>
        <begin position="8"/>
        <end position="440"/>
    </location>
</feature>
<dbReference type="InterPro" id="IPR004638">
    <property type="entry name" value="EmrB-like"/>
</dbReference>
<dbReference type="Gene3D" id="1.20.1250.20">
    <property type="entry name" value="MFS general substrate transporter like domains"/>
    <property type="match status" value="1"/>
</dbReference>
<evidence type="ECO:0000313" key="10">
    <source>
        <dbReference type="Proteomes" id="UP000051621"/>
    </source>
</evidence>
<comment type="subcellular location">
    <subcellularLocation>
        <location evidence="1">Cell membrane</location>
        <topology evidence="1">Multi-pass membrane protein</topology>
    </subcellularLocation>
</comment>
<feature type="transmembrane region" description="Helical" evidence="7">
    <location>
        <begin position="398"/>
        <end position="417"/>
    </location>
</feature>
<dbReference type="PRINTS" id="PR01036">
    <property type="entry name" value="TCRTETB"/>
</dbReference>
<dbReference type="RefSeq" id="WP_057743955.1">
    <property type="nucleotide sequence ID" value="NZ_AZEF01000025.1"/>
</dbReference>
<dbReference type="OrthoDB" id="2321349at2"/>
<dbReference type="NCBIfam" id="TIGR00711">
    <property type="entry name" value="efflux_EmrB"/>
    <property type="match status" value="1"/>
</dbReference>
<dbReference type="Proteomes" id="UP000051621">
    <property type="component" value="Unassembled WGS sequence"/>
</dbReference>
<dbReference type="AlphaFoldDB" id="A0A0R1MBP9"/>
<feature type="transmembrane region" description="Helical" evidence="7">
    <location>
        <begin position="74"/>
        <end position="92"/>
    </location>
</feature>